<dbReference type="Gene3D" id="3.40.50.880">
    <property type="match status" value="1"/>
</dbReference>
<dbReference type="GO" id="GO:0006508">
    <property type="term" value="P:proteolysis"/>
    <property type="evidence" value="ECO:0007669"/>
    <property type="project" value="InterPro"/>
</dbReference>
<dbReference type="Proteomes" id="UP000054363">
    <property type="component" value="Unassembled WGS sequence"/>
</dbReference>
<dbReference type="InterPro" id="IPR029062">
    <property type="entry name" value="Class_I_gatase-like"/>
</dbReference>
<dbReference type="InterPro" id="IPR000834">
    <property type="entry name" value="Peptidase_M14"/>
</dbReference>
<dbReference type="eggNOG" id="COG2866">
    <property type="taxonomic scope" value="Bacteria"/>
</dbReference>
<organism evidence="3 4">
    <name type="scientific">Pseudidiomarina salinarum</name>
    <dbReference type="NCBI Taxonomy" id="435908"/>
    <lineage>
        <taxon>Bacteria</taxon>
        <taxon>Pseudomonadati</taxon>
        <taxon>Pseudomonadota</taxon>
        <taxon>Gammaproteobacteria</taxon>
        <taxon>Alteromonadales</taxon>
        <taxon>Idiomarinaceae</taxon>
        <taxon>Pseudidiomarina</taxon>
    </lineage>
</organism>
<comment type="caution">
    <text evidence="3">The sequence shown here is derived from an EMBL/GenBank/DDBJ whole genome shotgun (WGS) entry which is preliminary data.</text>
</comment>
<proteinExistence type="predicted"/>
<evidence type="ECO:0000256" key="1">
    <source>
        <dbReference type="SAM" id="SignalP"/>
    </source>
</evidence>
<dbReference type="SUPFAM" id="SSF52317">
    <property type="entry name" value="Class I glutamine amidotransferase-like"/>
    <property type="match status" value="1"/>
</dbReference>
<dbReference type="Gene3D" id="3.40.630.10">
    <property type="entry name" value="Zn peptidases"/>
    <property type="match status" value="1"/>
</dbReference>
<protein>
    <submittedName>
        <fullName evidence="3">Peptidase M14</fullName>
    </submittedName>
</protein>
<dbReference type="STRING" id="435908.IDSA_06390"/>
<gene>
    <name evidence="3" type="ORF">IDSA_06390</name>
</gene>
<dbReference type="GO" id="GO:0008270">
    <property type="term" value="F:zinc ion binding"/>
    <property type="evidence" value="ECO:0007669"/>
    <property type="project" value="InterPro"/>
</dbReference>
<evidence type="ECO:0000259" key="2">
    <source>
        <dbReference type="Pfam" id="PF00246"/>
    </source>
</evidence>
<evidence type="ECO:0000313" key="4">
    <source>
        <dbReference type="Proteomes" id="UP000054363"/>
    </source>
</evidence>
<feature type="chain" id="PRO_5001905603" evidence="1">
    <location>
        <begin position="24"/>
        <end position="876"/>
    </location>
</feature>
<dbReference type="EMBL" id="JPER01000002">
    <property type="protein sequence ID" value="KFZ31104.1"/>
    <property type="molecule type" value="Genomic_DNA"/>
</dbReference>
<name>A0A094IZ41_9GAMM</name>
<keyword evidence="4" id="KW-1185">Reference proteome</keyword>
<feature type="domain" description="Peptidase M14" evidence="2">
    <location>
        <begin position="63"/>
        <end position="226"/>
    </location>
</feature>
<dbReference type="AlphaFoldDB" id="A0A094IZ41"/>
<accession>A0A094IZ41</accession>
<evidence type="ECO:0000313" key="3">
    <source>
        <dbReference type="EMBL" id="KFZ31104.1"/>
    </source>
</evidence>
<dbReference type="GO" id="GO:0004181">
    <property type="term" value="F:metallocarboxypeptidase activity"/>
    <property type="evidence" value="ECO:0007669"/>
    <property type="project" value="InterPro"/>
</dbReference>
<dbReference type="SUPFAM" id="SSF53187">
    <property type="entry name" value="Zn-dependent exopeptidases"/>
    <property type="match status" value="1"/>
</dbReference>
<feature type="signal peptide" evidence="1">
    <location>
        <begin position="1"/>
        <end position="23"/>
    </location>
</feature>
<keyword evidence="1" id="KW-0732">Signal</keyword>
<sequence length="876" mass="98412">MMRPLFLRMLSVVAVAFMLPAQATTLTDYLPDDVTYDPDVPTPAEVLGYEVGEWHVRHDQLVRYMEVLADHSDRFTIEYTGRTHEQRPLVLLTITAPENHGNIDQLRDAHMAIADPNRKGDPATAPLVLYMGYSIHGDEPSGSNASLLYAYYLAAAQGEKIEQVLKDTIILLDPSLNPDGLARFAQWVNQHKSENLVADTQHREHVQGTPRGRVNHYWFDLNRDWLLLQHPESRARIANFQKWKPNVLTDFHEMGTDSTFFFQPGIPTRRNPFTPKENVELTAELADHHAAALDEQGHLYFTEEAFDDFYVGKGSTYPDVQGAIGILFEQASSRGHAQDSINGVVEFPFTIQNQLTTSLTTMYGAHQNKALFLDYQQRFYDNALAESTKAGFRGYLIGDETDPVRLNGMLEILSQHGIKAYALNESVKIDNVVYRAGSSYYVPVEQPQYRLIRAIFSTRQSFEDNTFYDVSGWTLPMAFNLNFTEFKSRRINIADSAWQPVVDKEVTLTDNAYAYAFEWHGYLAPRALQELLEAGVHVRQADKSFTAKTANGTHEFTQGSVVVTRAYQKHDWAKVQQQVADVAARNELAVHSISSGLTPQGIDLGSRNLRPVDPVNVMMLVGNGASMYENGEAWYYLDRHVGIPLSMVDTDRFSRIDLDRYTHIIMVDGSFRPLSKTDTERLQRWVRKGGVVIGQKDGARWLSKNNLLSAEFVEKDVFDKAFQVSDERFVDMDDYHGRRRLAGAIVGLELDTSHPLAFGFPRAKLPIFKDSLTAMNVPDKKFITAARYLEEPLLSGYAAKENREVLSGKAAIVAHRVGQGRVIAFSDNVNFRAFFWGSAKLLSNAIFMAPAITPTGNADEDAAAAAEEAAEAAHAH</sequence>
<dbReference type="Pfam" id="PF00246">
    <property type="entry name" value="Peptidase_M14"/>
    <property type="match status" value="1"/>
</dbReference>
<reference evidence="3 4" key="1">
    <citation type="submission" date="2014-06" db="EMBL/GenBank/DDBJ databases">
        <title>The draft genome sequence of Idiomarina salinarum ISL-52.</title>
        <authorList>
            <person name="Du J."/>
            <person name="Shao Z."/>
        </authorList>
    </citation>
    <scope>NUCLEOTIDE SEQUENCE [LARGE SCALE GENOMIC DNA]</scope>
    <source>
        <strain evidence="3 4">ISL-52</strain>
    </source>
</reference>